<reference evidence="1 2" key="1">
    <citation type="submission" date="2018-04" db="EMBL/GenBank/DDBJ databases">
        <title>Genomic Encyclopedia of Type Strains, Phase IV (KMG-IV): sequencing the most valuable type-strain genomes for metagenomic binning, comparative biology and taxonomic classification.</title>
        <authorList>
            <person name="Goeker M."/>
        </authorList>
    </citation>
    <scope>NUCLEOTIDE SEQUENCE [LARGE SCALE GENOMIC DNA]</scope>
    <source>
        <strain evidence="1 2">DSM 28795</strain>
    </source>
</reference>
<dbReference type="RefSeq" id="WP_089940455.1">
    <property type="nucleotide sequence ID" value="NZ_QEKT01000007.1"/>
</dbReference>
<dbReference type="OrthoDB" id="6960201at2"/>
<name>A0A2U1D7H1_9LACO</name>
<evidence type="ECO:0000313" key="1">
    <source>
        <dbReference type="EMBL" id="PVY83482.1"/>
    </source>
</evidence>
<dbReference type="Pfam" id="PF10711">
    <property type="entry name" value="DUF2513"/>
    <property type="match status" value="1"/>
</dbReference>
<dbReference type="Proteomes" id="UP000245433">
    <property type="component" value="Unassembled WGS sequence"/>
</dbReference>
<keyword evidence="2" id="KW-1185">Reference proteome</keyword>
<organism evidence="1 2">
    <name type="scientific">Convivina intestini</name>
    <dbReference type="NCBI Taxonomy" id="1505726"/>
    <lineage>
        <taxon>Bacteria</taxon>
        <taxon>Bacillati</taxon>
        <taxon>Bacillota</taxon>
        <taxon>Bacilli</taxon>
        <taxon>Lactobacillales</taxon>
        <taxon>Lactobacillaceae</taxon>
        <taxon>Convivina</taxon>
    </lineage>
</organism>
<evidence type="ECO:0000313" key="2">
    <source>
        <dbReference type="Proteomes" id="UP000245433"/>
    </source>
</evidence>
<protein>
    <submittedName>
        <fullName evidence="1">Uncharacterized protein DUF2513</fullName>
    </submittedName>
</protein>
<sequence>MEFNKNVVRILLINIENKQLSDDFLNVLTAKNVHDNIQESLEYVEYYLHILSEGGFIDLIENGEIFINRLTYKGQSLLDNIRNQQVWDTVLAKTSKLNSVSLDVISITAENVVLELIDI</sequence>
<accession>A0A2U1D7H1</accession>
<dbReference type="EMBL" id="QEKT01000007">
    <property type="protein sequence ID" value="PVY83482.1"/>
    <property type="molecule type" value="Genomic_DNA"/>
</dbReference>
<comment type="caution">
    <text evidence="1">The sequence shown here is derived from an EMBL/GenBank/DDBJ whole genome shotgun (WGS) entry which is preliminary data.</text>
</comment>
<dbReference type="AlphaFoldDB" id="A0A2U1D7H1"/>
<proteinExistence type="predicted"/>
<gene>
    <name evidence="1" type="ORF">C7384_10790</name>
</gene>
<dbReference type="InterPro" id="IPR019650">
    <property type="entry name" value="DUF2513"/>
</dbReference>